<keyword evidence="2" id="KW-0560">Oxidoreductase</keyword>
<dbReference type="PANTHER" id="PTHR46696:SF1">
    <property type="entry name" value="CYTOCHROME P450 YJIB-RELATED"/>
    <property type="match status" value="1"/>
</dbReference>
<evidence type="ECO:0000256" key="3">
    <source>
        <dbReference type="SAM" id="MobiDB-lite"/>
    </source>
</evidence>
<keyword evidence="2" id="KW-0349">Heme</keyword>
<dbReference type="PRINTS" id="PR00359">
    <property type="entry name" value="BP450"/>
</dbReference>
<evidence type="ECO:0000313" key="5">
    <source>
        <dbReference type="Proteomes" id="UP000037020"/>
    </source>
</evidence>
<dbReference type="InterPro" id="IPR001128">
    <property type="entry name" value="Cyt_P450"/>
</dbReference>
<dbReference type="PANTHER" id="PTHR46696">
    <property type="entry name" value="P450, PUTATIVE (EUROFUNG)-RELATED"/>
    <property type="match status" value="1"/>
</dbReference>
<dbReference type="EMBL" id="LGUT01002690">
    <property type="protein sequence ID" value="KOG86670.1"/>
    <property type="molecule type" value="Genomic_DNA"/>
</dbReference>
<keyword evidence="2" id="KW-0479">Metal-binding</keyword>
<dbReference type="Pfam" id="PF00067">
    <property type="entry name" value="p450"/>
    <property type="match status" value="2"/>
</dbReference>
<sequence>MHGEGARLRARGPAARVELPGGVRAWSVTSPDHLKRLLTDDRVSKDTRRHWAAFADGRIRPDWPLYIWVTTNSMATGYGREHARLRRLVAASFTARRTEALRPRIEAIAAGLLDDLAAAGAHGRPVDLRESFAYPVPLRVINELMGVPERLRPELRRTVDAMFDTTNSPAAAETNTAELRAVLGELVRAKRAAPADDLTSALIAARDEEGAGDGADDGAQGGGGGGEEGDSRRRRLSEAELVDTLLLMFGAGHEPTVNLLDNAAHALLTRPRQLAHVRAGRATWHDVIEETLRAETPVANILMRYAIEDIRLDGGPVIGKGDAIIASYAAAGRHPALHGESADRFDVTRADKEHLAFGYGVHYCIGAPLARLEAAVALPMLFDR</sequence>
<name>A0ABR5IZS4_9ACTN</name>
<accession>A0ABR5IZS4</accession>
<gene>
    <name evidence="4" type="ORF">ADK38_29740</name>
</gene>
<reference evidence="4 5" key="1">
    <citation type="submission" date="2015-07" db="EMBL/GenBank/DDBJ databases">
        <authorList>
            <person name="Ju K.-S."/>
            <person name="Doroghazi J.R."/>
            <person name="Metcalf W.W."/>
        </authorList>
    </citation>
    <scope>NUCLEOTIDE SEQUENCE [LARGE SCALE GENOMIC DNA]</scope>
    <source>
        <strain evidence="4 5">NRRL B-3589</strain>
    </source>
</reference>
<keyword evidence="2" id="KW-0503">Monooxygenase</keyword>
<evidence type="ECO:0000256" key="1">
    <source>
        <dbReference type="ARBA" id="ARBA00010617"/>
    </source>
</evidence>
<evidence type="ECO:0000313" key="4">
    <source>
        <dbReference type="EMBL" id="KOG86670.1"/>
    </source>
</evidence>
<dbReference type="PROSITE" id="PS00086">
    <property type="entry name" value="CYTOCHROME_P450"/>
    <property type="match status" value="1"/>
</dbReference>
<dbReference type="SUPFAM" id="SSF48264">
    <property type="entry name" value="Cytochrome P450"/>
    <property type="match status" value="1"/>
</dbReference>
<dbReference type="Gene3D" id="1.10.630.10">
    <property type="entry name" value="Cytochrome P450"/>
    <property type="match status" value="1"/>
</dbReference>
<comment type="caution">
    <text evidence="4">The sequence shown here is derived from an EMBL/GenBank/DDBJ whole genome shotgun (WGS) entry which is preliminary data.</text>
</comment>
<evidence type="ECO:0000256" key="2">
    <source>
        <dbReference type="RuleBase" id="RU000461"/>
    </source>
</evidence>
<feature type="region of interest" description="Disordered" evidence="3">
    <location>
        <begin position="208"/>
        <end position="234"/>
    </location>
</feature>
<comment type="similarity">
    <text evidence="1 2">Belongs to the cytochrome P450 family.</text>
</comment>
<proteinExistence type="inferred from homology"/>
<organism evidence="4 5">
    <name type="scientific">Streptomyces varsoviensis</name>
    <dbReference type="NCBI Taxonomy" id="67373"/>
    <lineage>
        <taxon>Bacteria</taxon>
        <taxon>Bacillati</taxon>
        <taxon>Actinomycetota</taxon>
        <taxon>Actinomycetes</taxon>
        <taxon>Kitasatosporales</taxon>
        <taxon>Streptomycetaceae</taxon>
        <taxon>Streptomyces</taxon>
    </lineage>
</organism>
<dbReference type="Proteomes" id="UP000037020">
    <property type="component" value="Unassembled WGS sequence"/>
</dbReference>
<keyword evidence="5" id="KW-1185">Reference proteome</keyword>
<dbReference type="InterPro" id="IPR002397">
    <property type="entry name" value="Cyt_P450_B"/>
</dbReference>
<feature type="non-terminal residue" evidence="4">
    <location>
        <position position="384"/>
    </location>
</feature>
<protein>
    <submittedName>
        <fullName evidence="4">Cytochrome P450</fullName>
    </submittedName>
</protein>
<dbReference type="CDD" id="cd11029">
    <property type="entry name" value="CYP107-like"/>
    <property type="match status" value="1"/>
</dbReference>
<dbReference type="InterPro" id="IPR036396">
    <property type="entry name" value="Cyt_P450_sf"/>
</dbReference>
<dbReference type="InterPro" id="IPR017972">
    <property type="entry name" value="Cyt_P450_CS"/>
</dbReference>
<keyword evidence="2" id="KW-0408">Iron</keyword>